<dbReference type="GO" id="GO:0042597">
    <property type="term" value="C:periplasmic space"/>
    <property type="evidence" value="ECO:0007669"/>
    <property type="project" value="UniProtKB-SubCell"/>
</dbReference>
<name>A0A5P9P969_9EURY</name>
<proteinExistence type="predicted"/>
<keyword evidence="4" id="KW-0574">Periplasm</keyword>
<dbReference type="EMBL" id="CP045489">
    <property type="protein sequence ID" value="QFU84430.1"/>
    <property type="molecule type" value="Genomic_DNA"/>
</dbReference>
<sequence>MRESLNGAVGDAGSSSRGSQSRRRVLQSIGGVSAAGLAGLAGCIGGGSSDPFVVQVTGGNYIDSYESEVFSAFEEERDVNVEVNQISDQFDGYNQIQSGQSDAHVTITSANTLYMGASEGVWEPIDTGELNNYDSLADTFKNPVYDAGDDVHGIPTVYGTIGMAYNRDELGELDSWEACWDEANAGGITMQGTDFVRVFTTALYLGMDPNEIGADGSYEDGIQRVWDSVREQKDLVSSYWSTGDEHVRMYAQNEAYVGEAWGGRIKAAIDDGHDHLDYVIPEEGAYGWSDNWAMVSGIDDDKRSTAMAFFDFLLTEDVLVPLAEALGYPPATDATSDVIENLGDYDPTGGERLTFLDPGYQEEHSDEWSEEWESIQS</sequence>
<dbReference type="InterPro" id="IPR006059">
    <property type="entry name" value="SBP"/>
</dbReference>
<evidence type="ECO:0000256" key="4">
    <source>
        <dbReference type="ARBA" id="ARBA00022764"/>
    </source>
</evidence>
<dbReference type="Pfam" id="PF13416">
    <property type="entry name" value="SBP_bac_8"/>
    <property type="match status" value="1"/>
</dbReference>
<dbReference type="GeneID" id="42302964"/>
<evidence type="ECO:0000256" key="5">
    <source>
        <dbReference type="SAM" id="MobiDB-lite"/>
    </source>
</evidence>
<dbReference type="Proteomes" id="UP000326170">
    <property type="component" value="Plasmid unnamed1"/>
</dbReference>
<accession>A0A5P9P969</accession>
<geneLocation type="plasmid" evidence="6 7">
    <name>unnamed1</name>
</geneLocation>
<evidence type="ECO:0000256" key="1">
    <source>
        <dbReference type="ARBA" id="ARBA00004418"/>
    </source>
</evidence>
<dbReference type="InterPro" id="IPR001188">
    <property type="entry name" value="Sperm_putr-bd"/>
</dbReference>
<comment type="subcellular location">
    <subcellularLocation>
        <location evidence="1">Periplasm</location>
    </subcellularLocation>
</comment>
<evidence type="ECO:0000256" key="2">
    <source>
        <dbReference type="ARBA" id="ARBA00022448"/>
    </source>
</evidence>
<reference evidence="6 7" key="1">
    <citation type="journal article" date="2007" name="Int. J. Syst. Evol. Microbiol.">
        <title>Natronorubrum sulfidifaciens sp. nov., an extremely haloalkaliphilic archaeon isolated from Aiding salt lake in Xin-Jiang, China.</title>
        <authorList>
            <person name="Cui H.L."/>
            <person name="Tohty D."/>
            <person name="Liu H.C."/>
            <person name="Liu S.J."/>
            <person name="Oren A."/>
            <person name="Zhou P.J."/>
        </authorList>
    </citation>
    <scope>NUCLEOTIDE SEQUENCE [LARGE SCALE GENOMIC DNA]</scope>
    <source>
        <strain evidence="6 7">7-3</strain>
        <plasmid evidence="6">unnamed1</plasmid>
    </source>
</reference>
<dbReference type="Gene3D" id="3.40.190.10">
    <property type="entry name" value="Periplasmic binding protein-like II"/>
    <property type="match status" value="2"/>
</dbReference>
<dbReference type="SUPFAM" id="SSF53850">
    <property type="entry name" value="Periplasmic binding protein-like II"/>
    <property type="match status" value="1"/>
</dbReference>
<organism evidence="6 7">
    <name type="scientific">Natronorubrum aibiense</name>
    <dbReference type="NCBI Taxonomy" id="348826"/>
    <lineage>
        <taxon>Archaea</taxon>
        <taxon>Methanobacteriati</taxon>
        <taxon>Methanobacteriota</taxon>
        <taxon>Stenosarchaea group</taxon>
        <taxon>Halobacteria</taxon>
        <taxon>Halobacteriales</taxon>
        <taxon>Natrialbaceae</taxon>
        <taxon>Natronorubrum</taxon>
    </lineage>
</organism>
<dbReference type="PANTHER" id="PTHR30222:SF17">
    <property type="entry name" value="SPERMIDINE_PUTRESCINE-BINDING PERIPLASMIC PROTEIN"/>
    <property type="match status" value="1"/>
</dbReference>
<feature type="region of interest" description="Disordered" evidence="5">
    <location>
        <begin position="1"/>
        <end position="23"/>
    </location>
</feature>
<dbReference type="RefSeq" id="WP_152943951.1">
    <property type="nucleotide sequence ID" value="NZ_CP045489.1"/>
</dbReference>
<keyword evidence="7" id="KW-1185">Reference proteome</keyword>
<evidence type="ECO:0000313" key="6">
    <source>
        <dbReference type="EMBL" id="QFU84430.1"/>
    </source>
</evidence>
<dbReference type="GO" id="GO:0019808">
    <property type="term" value="F:polyamine binding"/>
    <property type="evidence" value="ECO:0007669"/>
    <property type="project" value="InterPro"/>
</dbReference>
<dbReference type="PRINTS" id="PR00909">
    <property type="entry name" value="SPERMDNBNDNG"/>
</dbReference>
<dbReference type="KEGG" id="nas:GCU68_18005"/>
<keyword evidence="3" id="KW-0732">Signal</keyword>
<protein>
    <submittedName>
        <fullName evidence="6">Extracellular solute-binding protein</fullName>
    </submittedName>
</protein>
<keyword evidence="6" id="KW-0614">Plasmid</keyword>
<dbReference type="AlphaFoldDB" id="A0A5P9P969"/>
<dbReference type="GO" id="GO:0015846">
    <property type="term" value="P:polyamine transport"/>
    <property type="evidence" value="ECO:0007669"/>
    <property type="project" value="InterPro"/>
</dbReference>
<dbReference type="OrthoDB" id="30917at2157"/>
<keyword evidence="2" id="KW-0813">Transport</keyword>
<evidence type="ECO:0000256" key="3">
    <source>
        <dbReference type="ARBA" id="ARBA00022729"/>
    </source>
</evidence>
<dbReference type="PANTHER" id="PTHR30222">
    <property type="entry name" value="SPERMIDINE/PUTRESCINE-BINDING PERIPLASMIC PROTEIN"/>
    <property type="match status" value="1"/>
</dbReference>
<gene>
    <name evidence="6" type="ORF">GCU68_18005</name>
</gene>
<evidence type="ECO:0000313" key="7">
    <source>
        <dbReference type="Proteomes" id="UP000326170"/>
    </source>
</evidence>